<dbReference type="AlphaFoldDB" id="A0A0C2RKM2"/>
<comment type="caution">
    <text evidence="1">The sequence shown here is derived from an EMBL/GenBank/DDBJ whole genome shotgun (WGS) entry which is preliminary data.</text>
</comment>
<dbReference type="Proteomes" id="UP000031950">
    <property type="component" value="Unassembled WGS sequence"/>
</dbReference>
<dbReference type="RefSeq" id="WP_160289510.1">
    <property type="nucleotide sequence ID" value="NZ_JXRQ01000016.1"/>
</dbReference>
<name>A0A0C2RKM2_9BACL</name>
<accession>A0A0C2RKM2</accession>
<protein>
    <submittedName>
        <fullName evidence="1">Uncharacterized protein</fullName>
    </submittedName>
</protein>
<dbReference type="EMBL" id="JXRQ01000016">
    <property type="protein sequence ID" value="KIL50765.1"/>
    <property type="molecule type" value="Genomic_DNA"/>
</dbReference>
<reference evidence="1 2" key="1">
    <citation type="submission" date="2015-01" db="EMBL/GenBank/DDBJ databases">
        <title>Genome sequence of Jeotgalibacillus alimentarius.</title>
        <authorList>
            <person name="Goh K.M."/>
            <person name="Chan K.-G."/>
            <person name="Yaakop A.S."/>
            <person name="Ee R."/>
            <person name="Gan H.M."/>
            <person name="Chan C.S."/>
        </authorList>
    </citation>
    <scope>NUCLEOTIDE SEQUENCE [LARGE SCALE GENOMIC DNA]</scope>
    <source>
        <strain evidence="1 2">YKJ-13</strain>
    </source>
</reference>
<evidence type="ECO:0000313" key="1">
    <source>
        <dbReference type="EMBL" id="KIL50765.1"/>
    </source>
</evidence>
<dbReference type="PATRIC" id="fig|135826.4.peg.1379"/>
<dbReference type="STRING" id="135826.KP77_13850"/>
<sequence>MYEDIESLRQKLMTVQRWIEEKDQALEYTEMYDEMIKMINELEQFRVKVK</sequence>
<dbReference type="OrthoDB" id="9981897at2"/>
<gene>
    <name evidence="1" type="ORF">KP77_13850</name>
</gene>
<keyword evidence="2" id="KW-1185">Reference proteome</keyword>
<proteinExistence type="predicted"/>
<organism evidence="1 2">
    <name type="scientific">Jeotgalibacillus alimentarius</name>
    <dbReference type="NCBI Taxonomy" id="135826"/>
    <lineage>
        <taxon>Bacteria</taxon>
        <taxon>Bacillati</taxon>
        <taxon>Bacillota</taxon>
        <taxon>Bacilli</taxon>
        <taxon>Bacillales</taxon>
        <taxon>Caryophanaceae</taxon>
        <taxon>Jeotgalibacillus</taxon>
    </lineage>
</organism>
<evidence type="ECO:0000313" key="2">
    <source>
        <dbReference type="Proteomes" id="UP000031950"/>
    </source>
</evidence>